<dbReference type="InterPro" id="IPR050483">
    <property type="entry name" value="CoA-transferase_III_domain"/>
</dbReference>
<evidence type="ECO:0000256" key="1">
    <source>
        <dbReference type="ARBA" id="ARBA00022679"/>
    </source>
</evidence>
<reference evidence="2 3" key="1">
    <citation type="submission" date="2018-05" db="EMBL/GenBank/DDBJ databases">
        <title>Micromonosporas from Atacama Desert.</title>
        <authorList>
            <person name="Carro L."/>
            <person name="Golinska P."/>
            <person name="Klenk H.-P."/>
            <person name="Goodfellow M."/>
        </authorList>
    </citation>
    <scope>NUCLEOTIDE SEQUENCE [LARGE SCALE GENOMIC DNA]</scope>
    <source>
        <strain evidence="2 3">4G51</strain>
    </source>
</reference>
<gene>
    <name evidence="2" type="ORF">DKT69_19945</name>
</gene>
<comment type="caution">
    <text evidence="2">The sequence shown here is derived from an EMBL/GenBank/DDBJ whole genome shotgun (WGS) entry which is preliminary data.</text>
</comment>
<keyword evidence="1 2" id="KW-0808">Transferase</keyword>
<organism evidence="2 3">
    <name type="scientific">Micromonospora sicca</name>
    <dbReference type="NCBI Taxonomy" id="2202420"/>
    <lineage>
        <taxon>Bacteria</taxon>
        <taxon>Bacillati</taxon>
        <taxon>Actinomycetota</taxon>
        <taxon>Actinomycetes</taxon>
        <taxon>Micromonosporales</taxon>
        <taxon>Micromonosporaceae</taxon>
        <taxon>Micromonospora</taxon>
    </lineage>
</organism>
<dbReference type="InterPro" id="IPR003673">
    <property type="entry name" value="CoA-Trfase_fam_III"/>
</dbReference>
<dbReference type="GO" id="GO:0008410">
    <property type="term" value="F:CoA-transferase activity"/>
    <property type="evidence" value="ECO:0007669"/>
    <property type="project" value="TreeGrafter"/>
</dbReference>
<evidence type="ECO:0000313" key="3">
    <source>
        <dbReference type="Proteomes" id="UP000246050"/>
    </source>
</evidence>
<dbReference type="OrthoDB" id="9797653at2"/>
<proteinExistence type="predicted"/>
<dbReference type="Proteomes" id="UP000246050">
    <property type="component" value="Unassembled WGS sequence"/>
</dbReference>
<dbReference type="Gene3D" id="3.40.50.10540">
    <property type="entry name" value="Crotonobetainyl-coa:carnitine coa-transferase, domain 1"/>
    <property type="match status" value="1"/>
</dbReference>
<protein>
    <submittedName>
        <fullName evidence="2">CoA transferase</fullName>
    </submittedName>
</protein>
<dbReference type="Pfam" id="PF02515">
    <property type="entry name" value="CoA_transf_3"/>
    <property type="match status" value="1"/>
</dbReference>
<accession>A0A317DGR7</accession>
<dbReference type="PANTHER" id="PTHR48207">
    <property type="entry name" value="SUCCINATE--HYDROXYMETHYLGLUTARATE COA-TRANSFERASE"/>
    <property type="match status" value="1"/>
</dbReference>
<dbReference type="InterPro" id="IPR044855">
    <property type="entry name" value="CoA-Trfase_III_dom3_sf"/>
</dbReference>
<dbReference type="AlphaFoldDB" id="A0A317DGR7"/>
<dbReference type="InterPro" id="IPR023606">
    <property type="entry name" value="CoA-Trfase_III_dom_1_sf"/>
</dbReference>
<dbReference type="PANTHER" id="PTHR48207:SF4">
    <property type="entry name" value="BLL6097 PROTEIN"/>
    <property type="match status" value="1"/>
</dbReference>
<dbReference type="Gene3D" id="3.30.1540.10">
    <property type="entry name" value="formyl-coa transferase, domain 3"/>
    <property type="match status" value="1"/>
</dbReference>
<evidence type="ECO:0000313" key="2">
    <source>
        <dbReference type="EMBL" id="PWR13644.1"/>
    </source>
</evidence>
<name>A0A317DGR7_9ACTN</name>
<dbReference type="RefSeq" id="WP_109803074.1">
    <property type="nucleotide sequence ID" value="NZ_QGKS01000258.1"/>
</dbReference>
<dbReference type="SUPFAM" id="SSF89796">
    <property type="entry name" value="CoA-transferase family III (CaiB/BaiF)"/>
    <property type="match status" value="1"/>
</dbReference>
<dbReference type="EMBL" id="QGKS01000258">
    <property type="protein sequence ID" value="PWR13644.1"/>
    <property type="molecule type" value="Genomic_DNA"/>
</dbReference>
<sequence>MDSATTDRATAPARRLPLAGVRVLDYAQYVAGPLATMLLADLGADVVKVEGPGGDAWRHYEPHAPGQSSYFYSLNRNKRSVMLDLKTAEGRAASDRLIATADAVVHNLPTARVVSFGLDRDNVRRLNPRAVCVSISAFGSQGPDSGRLGYDLIAQALSGLLMADVRVGDEVPRRSGGIPMADLTTGLLAAISVLAGLHQRASDEAPGIEVSLLGAALTTQVQRFVRLERSEADQVPAQPLTRADIEAMARATAAGEEMEPYYRCYETADGYVALACLNVSQRRHVLEVLGLDDPWVENPQAAPANPAERFRRVATHQQFVAAFRQRTTAEWIMLLGSRNIPVGEVRQLSQLFDDEQVQTNGLVQCVHQPGVGPVRLLGNLFMIDGVATPAERHAPGLGEHTREVLDSLPAIHIIEGGRASCR</sequence>